<proteinExistence type="predicted"/>
<dbReference type="RefSeq" id="WP_122163864.1">
    <property type="nucleotide sequence ID" value="NZ_JAMOIB010000027.1"/>
</dbReference>
<reference evidence="2 3" key="1">
    <citation type="submission" date="2018-10" db="EMBL/GenBank/DDBJ databases">
        <title>Pseudomonas zhaodongensis NEAU-ST5-21(T) genome.</title>
        <authorList>
            <person name="Peng J."/>
            <person name="Liu Z.-P."/>
        </authorList>
    </citation>
    <scope>NUCLEOTIDE SEQUENCE [LARGE SCALE GENOMIC DNA]</scope>
    <source>
        <strain evidence="2 3">NEAU-ST5-21</strain>
    </source>
</reference>
<evidence type="ECO:0000313" key="2">
    <source>
        <dbReference type="EMBL" id="RMH91906.1"/>
    </source>
</evidence>
<dbReference type="Proteomes" id="UP000269774">
    <property type="component" value="Unassembled WGS sequence"/>
</dbReference>
<accession>A0A3M2HQA3</accession>
<keyword evidence="1" id="KW-0812">Transmembrane</keyword>
<evidence type="ECO:0000256" key="1">
    <source>
        <dbReference type="SAM" id="Phobius"/>
    </source>
</evidence>
<keyword evidence="1" id="KW-0472">Membrane</keyword>
<evidence type="ECO:0000313" key="3">
    <source>
        <dbReference type="Proteomes" id="UP000269774"/>
    </source>
</evidence>
<keyword evidence="3" id="KW-1185">Reference proteome</keyword>
<feature type="transmembrane region" description="Helical" evidence="1">
    <location>
        <begin position="60"/>
        <end position="86"/>
    </location>
</feature>
<organism evidence="2 3">
    <name type="scientific">Stutzerimonas zhaodongensis</name>
    <dbReference type="NCBI Taxonomy" id="1176257"/>
    <lineage>
        <taxon>Bacteria</taxon>
        <taxon>Pseudomonadati</taxon>
        <taxon>Pseudomonadota</taxon>
        <taxon>Gammaproteobacteria</taxon>
        <taxon>Pseudomonadales</taxon>
        <taxon>Pseudomonadaceae</taxon>
        <taxon>Stutzerimonas</taxon>
    </lineage>
</organism>
<protein>
    <submittedName>
        <fullName evidence="2">Uncharacterized protein</fullName>
    </submittedName>
</protein>
<comment type="caution">
    <text evidence="2">The sequence shown here is derived from an EMBL/GenBank/DDBJ whole genome shotgun (WGS) entry which is preliminary data.</text>
</comment>
<dbReference type="OrthoDB" id="9829222at2"/>
<dbReference type="EMBL" id="RFFM01000001">
    <property type="protein sequence ID" value="RMH91906.1"/>
    <property type="molecule type" value="Genomic_DNA"/>
</dbReference>
<keyword evidence="1" id="KW-1133">Transmembrane helix</keyword>
<dbReference type="AlphaFoldDB" id="A0A3M2HQA3"/>
<name>A0A3M2HQA3_9GAMM</name>
<sequence>MDVWSQVKVSAVQKAMQLSWLIGLLTIITFADCYLILKHGSGVSILSFEWIKTNIDIRDLIIGTGLFSFVFAAVIPGFWFIVWPFLQIALSKITNSSIFFGKMPSDGFTRAEVLMARAAKEGNMALLRYCEQHKQDIETRNFISTCAQGILVLTFTAWALSPPEVLPTVFEIQSYVEQFPWYIEKPVNGSLVLFYMAVVVMSFMRKTDSDNYIGIVLEPKPSNRKLI</sequence>
<feature type="transmembrane region" description="Helical" evidence="1">
    <location>
        <begin position="18"/>
        <end position="37"/>
    </location>
</feature>
<gene>
    <name evidence="2" type="ORF">EA797_03985</name>
</gene>